<organism evidence="2 3">
    <name type="scientific">Sulfitobacter delicatus</name>
    <dbReference type="NCBI Taxonomy" id="218672"/>
    <lineage>
        <taxon>Bacteria</taxon>
        <taxon>Pseudomonadati</taxon>
        <taxon>Pseudomonadota</taxon>
        <taxon>Alphaproteobacteria</taxon>
        <taxon>Rhodobacterales</taxon>
        <taxon>Roseobacteraceae</taxon>
        <taxon>Sulfitobacter</taxon>
    </lineage>
</organism>
<dbReference type="InterPro" id="IPR036291">
    <property type="entry name" value="NAD(P)-bd_dom_sf"/>
</dbReference>
<dbReference type="Pfam" id="PF01370">
    <property type="entry name" value="Epimerase"/>
    <property type="match status" value="1"/>
</dbReference>
<protein>
    <submittedName>
        <fullName evidence="2">NAD dependent epimerase/dehydratase family protein</fullName>
    </submittedName>
</protein>
<name>A0A1G7VBC4_9RHOB</name>
<evidence type="ECO:0000259" key="1">
    <source>
        <dbReference type="Pfam" id="PF01370"/>
    </source>
</evidence>
<dbReference type="SUPFAM" id="SSF51735">
    <property type="entry name" value="NAD(P)-binding Rossmann-fold domains"/>
    <property type="match status" value="1"/>
</dbReference>
<feature type="domain" description="NAD-dependent epimerase/dehydratase" evidence="1">
    <location>
        <begin position="9"/>
        <end position="47"/>
    </location>
</feature>
<dbReference type="STRING" id="218672.SAMN04489759_10920"/>
<evidence type="ECO:0000313" key="2">
    <source>
        <dbReference type="EMBL" id="SDG57122.1"/>
    </source>
</evidence>
<dbReference type="AlphaFoldDB" id="A0A1G7VBC4"/>
<dbReference type="Proteomes" id="UP000199399">
    <property type="component" value="Unassembled WGS sequence"/>
</dbReference>
<reference evidence="3" key="1">
    <citation type="submission" date="2016-10" db="EMBL/GenBank/DDBJ databases">
        <authorList>
            <person name="Varghese N."/>
            <person name="Submissions S."/>
        </authorList>
    </citation>
    <scope>NUCLEOTIDE SEQUENCE [LARGE SCALE GENOMIC DNA]</scope>
    <source>
        <strain evidence="3">DSM 16477</strain>
    </source>
</reference>
<dbReference type="Gene3D" id="3.40.50.720">
    <property type="entry name" value="NAD(P)-binding Rossmann-like Domain"/>
    <property type="match status" value="1"/>
</dbReference>
<dbReference type="InterPro" id="IPR001509">
    <property type="entry name" value="Epimerase_deHydtase"/>
</dbReference>
<accession>A0A1G7VBC4</accession>
<keyword evidence="3" id="KW-1185">Reference proteome</keyword>
<gene>
    <name evidence="2" type="ORF">SAMN04489759_10920</name>
</gene>
<sequence length="75" mass="8310">MKESDKPVIVVTGSSGYLGAAVVKRLHEKYRVVGLDRHSPPHPPHQAECICFAGYLIPRTAQPLSCFFEQTVLEC</sequence>
<evidence type="ECO:0000313" key="3">
    <source>
        <dbReference type="Proteomes" id="UP000199399"/>
    </source>
</evidence>
<dbReference type="EMBL" id="FNBP01000009">
    <property type="protein sequence ID" value="SDG57122.1"/>
    <property type="molecule type" value="Genomic_DNA"/>
</dbReference>
<proteinExistence type="predicted"/>